<dbReference type="InterPro" id="IPR002213">
    <property type="entry name" value="UDP_glucos_trans"/>
</dbReference>
<evidence type="ECO:0000256" key="4">
    <source>
        <dbReference type="ARBA" id="ARBA00023194"/>
    </source>
</evidence>
<name>Q9RPA2_STRFR</name>
<evidence type="ECO:0000313" key="7">
    <source>
        <dbReference type="EMBL" id="AAF00214.1"/>
    </source>
</evidence>
<dbReference type="InterPro" id="IPR010610">
    <property type="entry name" value="EryCIII-like_C"/>
</dbReference>
<dbReference type="Pfam" id="PF21036">
    <property type="entry name" value="EryCIII-like_N"/>
    <property type="match status" value="1"/>
</dbReference>
<dbReference type="KEGG" id="ag:AAF00214"/>
<dbReference type="PANTHER" id="PTHR48050">
    <property type="entry name" value="STEROL 3-BETA-GLUCOSYLTRANSFERASE"/>
    <property type="match status" value="1"/>
</dbReference>
<dbReference type="GO" id="GO:0016758">
    <property type="term" value="F:hexosyltransferase activity"/>
    <property type="evidence" value="ECO:0007669"/>
    <property type="project" value="UniProtKB-ARBA"/>
</dbReference>
<evidence type="ECO:0000256" key="2">
    <source>
        <dbReference type="ARBA" id="ARBA00022676"/>
    </source>
</evidence>
<sequence>MRVLFSIMPATAHLYPIVPLAWALQASGHEVRVASHPDMAATITAAGLTAVSVGRPADLGALMRDGASDQCLEQITEALEIGSDDLNLRNAIRYYTLAGVSLYFPTDPQRAESDRAVDDLVAFARSWRPDLVLWDPLVLAAPVAARLSGAAHARVLYGLDYVGWAQQRFTERIGRRAQPLTEHPLAELMRPTLRRFGLDFDAELAVGQWTLDLLPERMRLPVDLRYTALRRVPYTGTTTVPQWLYDEPKRPRVCLTLGMSTRKFLSGHGASPIADIFGLVEELDIELVATVNSAQLADVEELPDRVRIVDYLPLDLLLPTCSAVVHHGGGGTFAAAVAHQVPQLIPAPGEGGDRVAFARYVEQRGAGLTVSRTDYSADVFAEQLFRVLHEPSFQDGAAGLHDDMLATPSPRDVVPVLEKLSDRYRR</sequence>
<keyword evidence="4" id="KW-0045">Antibiotic biosynthesis</keyword>
<dbReference type="InterPro" id="IPR048284">
    <property type="entry name" value="EryCIII-like_N"/>
</dbReference>
<organism evidence="7">
    <name type="scientific">Streptomyces fradiae</name>
    <name type="common">Streptomyces roseoflavus</name>
    <dbReference type="NCBI Taxonomy" id="1906"/>
    <lineage>
        <taxon>Bacteria</taxon>
        <taxon>Bacillati</taxon>
        <taxon>Actinomycetota</taxon>
        <taxon>Actinomycetes</taxon>
        <taxon>Kitasatosporales</taxon>
        <taxon>Streptomycetaceae</taxon>
        <taxon>Streptomyces</taxon>
    </lineage>
</organism>
<gene>
    <name evidence="7" type="primary">urdGT1a</name>
</gene>
<dbReference type="GO" id="GO:0017000">
    <property type="term" value="P:antibiotic biosynthetic process"/>
    <property type="evidence" value="ECO:0007669"/>
    <property type="project" value="UniProtKB-KW"/>
</dbReference>
<dbReference type="Pfam" id="PF06722">
    <property type="entry name" value="EryCIII-like_C"/>
    <property type="match status" value="1"/>
</dbReference>
<dbReference type="PANTHER" id="PTHR48050:SF13">
    <property type="entry name" value="STEROL 3-BETA-GLUCOSYLTRANSFERASE UGT80A2"/>
    <property type="match status" value="1"/>
</dbReference>
<keyword evidence="2" id="KW-0328">Glycosyltransferase</keyword>
<evidence type="ECO:0000256" key="1">
    <source>
        <dbReference type="ARBA" id="ARBA00006962"/>
    </source>
</evidence>
<keyword evidence="3 7" id="KW-0808">Transferase</keyword>
<accession>Q9RPA2</accession>
<dbReference type="SUPFAM" id="SSF53756">
    <property type="entry name" value="UDP-Glycosyltransferase/glycogen phosphorylase"/>
    <property type="match status" value="1"/>
</dbReference>
<dbReference type="CAZy" id="GT1">
    <property type="family name" value="Glycosyltransferase Family 1"/>
</dbReference>
<dbReference type="Gene3D" id="3.40.50.2000">
    <property type="entry name" value="Glycogen Phosphorylase B"/>
    <property type="match status" value="2"/>
</dbReference>
<evidence type="ECO:0000259" key="5">
    <source>
        <dbReference type="Pfam" id="PF06722"/>
    </source>
</evidence>
<dbReference type="NCBIfam" id="TIGR04516">
    <property type="entry name" value="glycosyl_450act"/>
    <property type="match status" value="1"/>
</dbReference>
<dbReference type="GO" id="GO:0008194">
    <property type="term" value="F:UDP-glycosyltransferase activity"/>
    <property type="evidence" value="ECO:0007669"/>
    <property type="project" value="InterPro"/>
</dbReference>
<comment type="similarity">
    <text evidence="1">Belongs to the glycosyltransferase 28 family.</text>
</comment>
<evidence type="ECO:0000256" key="3">
    <source>
        <dbReference type="ARBA" id="ARBA00022679"/>
    </source>
</evidence>
<dbReference type="EMBL" id="AF164961">
    <property type="protein sequence ID" value="AAF00214.1"/>
    <property type="molecule type" value="Genomic_DNA"/>
</dbReference>
<feature type="domain" description="Erythromycin biosynthesis protein CIII-like N-terminal" evidence="6">
    <location>
        <begin position="22"/>
        <end position="258"/>
    </location>
</feature>
<dbReference type="CDD" id="cd03784">
    <property type="entry name" value="GT1_Gtf-like"/>
    <property type="match status" value="1"/>
</dbReference>
<dbReference type="InterPro" id="IPR050426">
    <property type="entry name" value="Glycosyltransferase_28"/>
</dbReference>
<reference evidence="7" key="1">
    <citation type="journal article" date="2000" name="Microbiology">
        <title>Two new tailoring enzymes, a glycosyltransferase and an oxygenase, involved in biosynthesis of the angucycline antibiotic urdamycin A in Streptomyces fradiae Tu2717.</title>
        <authorList>
            <person name="Faust B."/>
            <person name="Hoffmeister D."/>
            <person name="Weitnauer G."/>
            <person name="Westrich L."/>
            <person name="Haag S."/>
            <person name="Schneider P."/>
            <person name="Decker H."/>
            <person name="Kunzel E."/>
            <person name="Rohr J."/>
            <person name="Bechthold A."/>
        </authorList>
    </citation>
    <scope>NUCLEOTIDE SEQUENCE</scope>
    <source>
        <strain evidence="7">T#2717</strain>
    </source>
</reference>
<evidence type="ECO:0000259" key="6">
    <source>
        <dbReference type="Pfam" id="PF21036"/>
    </source>
</evidence>
<feature type="domain" description="Erythromycin biosynthesis protein CIII-like C-terminal" evidence="5">
    <location>
        <begin position="278"/>
        <end position="420"/>
    </location>
</feature>
<dbReference type="AlphaFoldDB" id="Q9RPA2"/>
<proteinExistence type="inferred from homology"/>
<dbReference type="InterPro" id="IPR030953">
    <property type="entry name" value="Glycosyl_450act"/>
</dbReference>
<protein>
    <submittedName>
        <fullName evidence="7">Glycosyl transferase</fullName>
    </submittedName>
</protein>